<organism evidence="2 3">
    <name type="scientific">Glutamicibacter ectropisis</name>
    <dbReference type="NCBI Taxonomy" id="3046593"/>
    <lineage>
        <taxon>Bacteria</taxon>
        <taxon>Bacillati</taxon>
        <taxon>Actinomycetota</taxon>
        <taxon>Actinomycetes</taxon>
        <taxon>Micrococcales</taxon>
        <taxon>Micrococcaceae</taxon>
        <taxon>Glutamicibacter</taxon>
    </lineage>
</organism>
<dbReference type="AlphaFoldDB" id="A0AAU6WC89"/>
<proteinExistence type="predicted"/>
<dbReference type="KEGG" id="gey:QMQ05_10910"/>
<evidence type="ECO:0000313" key="3">
    <source>
        <dbReference type="Proteomes" id="UP001486888"/>
    </source>
</evidence>
<gene>
    <name evidence="2" type="ORF">QMQ05_10910</name>
</gene>
<dbReference type="InterPro" id="IPR014722">
    <property type="entry name" value="Rib_uL2_dom2"/>
</dbReference>
<dbReference type="Pfam" id="PF00467">
    <property type="entry name" value="KOW"/>
    <property type="match status" value="1"/>
</dbReference>
<protein>
    <submittedName>
        <fullName evidence="2">KOW motif-containing protein</fullName>
    </submittedName>
</protein>
<reference evidence="2 3" key="1">
    <citation type="submission" date="2023-05" db="EMBL/GenBank/DDBJ databases">
        <title>Glutamicibacter sp. B1, complete genome.</title>
        <authorList>
            <person name="Long Y.H."/>
            <person name="Fang T."/>
            <person name="Li X.Y."/>
        </authorList>
    </citation>
    <scope>NUCLEOTIDE SEQUENCE [LARGE SCALE GENOMIC DNA]</scope>
    <source>
        <strain evidence="2 3">B1</strain>
    </source>
</reference>
<dbReference type="RefSeq" id="WP_345469984.1">
    <property type="nucleotide sequence ID" value="NZ_CP125942.1"/>
</dbReference>
<sequence length="62" mass="6530">MNEPTNDVADGQRCTVIAGNHRGKSGVVSDVNTSKTGAVTITVVQEDGIRFKTLAKNVRADS</sequence>
<dbReference type="EMBL" id="CP125942">
    <property type="protein sequence ID" value="XAO44866.1"/>
    <property type="molecule type" value="Genomic_DNA"/>
</dbReference>
<feature type="domain" description="KOW" evidence="1">
    <location>
        <begin position="11"/>
        <end position="43"/>
    </location>
</feature>
<dbReference type="Proteomes" id="UP001486888">
    <property type="component" value="Chromosome"/>
</dbReference>
<dbReference type="InterPro" id="IPR005824">
    <property type="entry name" value="KOW"/>
</dbReference>
<name>A0AAU6WC89_9MICC</name>
<dbReference type="Gene3D" id="2.30.30.30">
    <property type="match status" value="1"/>
</dbReference>
<evidence type="ECO:0000259" key="1">
    <source>
        <dbReference type="Pfam" id="PF00467"/>
    </source>
</evidence>
<evidence type="ECO:0000313" key="2">
    <source>
        <dbReference type="EMBL" id="XAO44866.1"/>
    </source>
</evidence>
<accession>A0AAU6WC89</accession>
<keyword evidence="3" id="KW-1185">Reference proteome</keyword>